<dbReference type="EMBL" id="CAJJDM010000153">
    <property type="protein sequence ID" value="CAD8111952.1"/>
    <property type="molecule type" value="Genomic_DNA"/>
</dbReference>
<keyword evidence="3" id="KW-1185">Reference proteome</keyword>
<proteinExistence type="predicted"/>
<comment type="caution">
    <text evidence="2">The sequence shown here is derived from an EMBL/GenBank/DDBJ whole genome shotgun (WGS) entry which is preliminary data.</text>
</comment>
<evidence type="ECO:0000313" key="3">
    <source>
        <dbReference type="Proteomes" id="UP000688137"/>
    </source>
</evidence>
<evidence type="ECO:0000256" key="1">
    <source>
        <dbReference type="SAM" id="MobiDB-lite"/>
    </source>
</evidence>
<dbReference type="Proteomes" id="UP000688137">
    <property type="component" value="Unassembled WGS sequence"/>
</dbReference>
<name>A0A8S1Q8Q8_PARPR</name>
<feature type="region of interest" description="Disordered" evidence="1">
    <location>
        <begin position="107"/>
        <end position="129"/>
    </location>
</feature>
<accession>A0A8S1Q8Q8</accession>
<protein>
    <submittedName>
        <fullName evidence="2">Uncharacterized protein</fullName>
    </submittedName>
</protein>
<feature type="compositionally biased region" description="Polar residues" evidence="1">
    <location>
        <begin position="107"/>
        <end position="128"/>
    </location>
</feature>
<evidence type="ECO:0000313" key="2">
    <source>
        <dbReference type="EMBL" id="CAD8111952.1"/>
    </source>
</evidence>
<organism evidence="2 3">
    <name type="scientific">Paramecium primaurelia</name>
    <dbReference type="NCBI Taxonomy" id="5886"/>
    <lineage>
        <taxon>Eukaryota</taxon>
        <taxon>Sar</taxon>
        <taxon>Alveolata</taxon>
        <taxon>Ciliophora</taxon>
        <taxon>Intramacronucleata</taxon>
        <taxon>Oligohymenophorea</taxon>
        <taxon>Peniculida</taxon>
        <taxon>Parameciidae</taxon>
        <taxon>Paramecium</taxon>
    </lineage>
</organism>
<sequence length="191" mass="22072">MQRSWLEQPQRTLDINFDIKSIRNQVKDRCVPVLQYQTDSAQKSFNSYRKESLPTVPSFENLQAKIRDFSYTKLNQAQSFQQRNQITDKSITYSPQKAVGLQKKINSSLGSRNNTNYQSSRQQQSPAYQSRPIELSYRSQQRRNLSDNLQLNEIVSMRNKIESSQASRSLLGTNYVSELVKLAQAITNALK</sequence>
<dbReference type="AlphaFoldDB" id="A0A8S1Q8Q8"/>
<gene>
    <name evidence="2" type="ORF">PPRIM_AZ9-3.1.T1490122</name>
</gene>
<reference evidence="2" key="1">
    <citation type="submission" date="2021-01" db="EMBL/GenBank/DDBJ databases">
        <authorList>
            <consortium name="Genoscope - CEA"/>
            <person name="William W."/>
        </authorList>
    </citation>
    <scope>NUCLEOTIDE SEQUENCE</scope>
</reference>